<name>A0ABP9Z8Z4_9FUNG</name>
<evidence type="ECO:0000256" key="1">
    <source>
        <dbReference type="SAM" id="MobiDB-lite"/>
    </source>
</evidence>
<proteinExistence type="predicted"/>
<dbReference type="Proteomes" id="UP001473302">
    <property type="component" value="Unassembled WGS sequence"/>
</dbReference>
<evidence type="ECO:0000313" key="3">
    <source>
        <dbReference type="Proteomes" id="UP001473302"/>
    </source>
</evidence>
<sequence length="318" mass="36634">MGTYILFCFYESREMPSLPDDVTEELEDIEKIAKTDLKRAYQLCLKAQARYAFTPKECFFEIYAHVIRLLNKKNSIVQTDRAKKATEQDFVNEAWTPIMTTIFNDDELILKWGDSVPQISAVAKKRALPEEDVLGNRIDLRVIGKNNDVLAGEFANSKLGSFKFTSDHLKLLRESKVIFDNIANQRYTSNREVRRLIVPSFQANGLDGEVKIMKLFSPGLYTVQHIGSVDIPTNVNYLRDLRKKIIPRLNYVKYHTLKNANTVSNSLEKEARKKKKKSNSYERSPSYDDAEVETRWTRGTWFPSRKPSAPIIIPSDLL</sequence>
<evidence type="ECO:0000313" key="2">
    <source>
        <dbReference type="EMBL" id="GAA5815534.1"/>
    </source>
</evidence>
<feature type="region of interest" description="Disordered" evidence="1">
    <location>
        <begin position="267"/>
        <end position="292"/>
    </location>
</feature>
<keyword evidence="3" id="KW-1185">Reference proteome</keyword>
<gene>
    <name evidence="2" type="ORF">MFLAVUS_009046</name>
</gene>
<organism evidence="2 3">
    <name type="scientific">Mucor flavus</name>
    <dbReference type="NCBI Taxonomy" id="439312"/>
    <lineage>
        <taxon>Eukaryota</taxon>
        <taxon>Fungi</taxon>
        <taxon>Fungi incertae sedis</taxon>
        <taxon>Mucoromycota</taxon>
        <taxon>Mucoromycotina</taxon>
        <taxon>Mucoromycetes</taxon>
        <taxon>Mucorales</taxon>
        <taxon>Mucorineae</taxon>
        <taxon>Mucoraceae</taxon>
        <taxon>Mucor</taxon>
    </lineage>
</organism>
<accession>A0ABP9Z8Z4</accession>
<comment type="caution">
    <text evidence="2">The sequence shown here is derived from an EMBL/GenBank/DDBJ whole genome shotgun (WGS) entry which is preliminary data.</text>
</comment>
<protein>
    <submittedName>
        <fullName evidence="2">Uncharacterized protein</fullName>
    </submittedName>
</protein>
<dbReference type="EMBL" id="BAABUK010000026">
    <property type="protein sequence ID" value="GAA5815534.1"/>
    <property type="molecule type" value="Genomic_DNA"/>
</dbReference>
<reference evidence="2 3" key="1">
    <citation type="submission" date="2024-04" db="EMBL/GenBank/DDBJ databases">
        <title>genome sequences of Mucor flavus KT1a and Helicostylum pulchrum KT1b strains isolated from the surface of a dry-aged beef.</title>
        <authorList>
            <person name="Toyotome T."/>
            <person name="Hosono M."/>
            <person name="Torimaru M."/>
            <person name="Fukuda K."/>
            <person name="Mikami N."/>
        </authorList>
    </citation>
    <scope>NUCLEOTIDE SEQUENCE [LARGE SCALE GENOMIC DNA]</scope>
    <source>
        <strain evidence="2 3">KT1a</strain>
    </source>
</reference>